<name>A0A6C2C9J0_9LACO</name>
<dbReference type="OrthoDB" id="2146314at2"/>
<evidence type="ECO:0000313" key="1">
    <source>
        <dbReference type="EMBL" id="TYC50678.1"/>
    </source>
</evidence>
<dbReference type="Proteomes" id="UP000371977">
    <property type="component" value="Unassembled WGS sequence"/>
</dbReference>
<proteinExistence type="predicted"/>
<evidence type="ECO:0000313" key="2">
    <source>
        <dbReference type="Proteomes" id="UP000371977"/>
    </source>
</evidence>
<organism evidence="1 2">
    <name type="scientific">Weissella muntiaci</name>
    <dbReference type="NCBI Taxonomy" id="2508881"/>
    <lineage>
        <taxon>Bacteria</taxon>
        <taxon>Bacillati</taxon>
        <taxon>Bacillota</taxon>
        <taxon>Bacilli</taxon>
        <taxon>Lactobacillales</taxon>
        <taxon>Lactobacillaceae</taxon>
        <taxon>Weissella</taxon>
    </lineage>
</organism>
<sequence>MTYRFDLNNPSQTSTLIALSMTDVNFDVGRKWTYVPSEKQFVLNFADEVRTIAELRDDEQVRFYLQTEGQNPTAKTSFANLIYEPILHEEILGLAEAK</sequence>
<keyword evidence="2" id="KW-1185">Reference proteome</keyword>
<comment type="caution">
    <text evidence="1">The sequence shown here is derived from an EMBL/GenBank/DDBJ whole genome shotgun (WGS) entry which is preliminary data.</text>
</comment>
<reference evidence="1 2" key="1">
    <citation type="submission" date="2019-01" db="EMBL/GenBank/DDBJ databases">
        <title>Weissella sp. nov., a novel lactic acid bacterium isolated from animal feces.</title>
        <authorList>
            <person name="Wang L.-T."/>
        </authorList>
    </citation>
    <scope>NUCLEOTIDE SEQUENCE [LARGE SCALE GENOMIC DNA]</scope>
    <source>
        <strain evidence="1 2">8H-2</strain>
    </source>
</reference>
<dbReference type="AlphaFoldDB" id="A0A6C2C9J0"/>
<dbReference type="EMBL" id="SDGZ01000006">
    <property type="protein sequence ID" value="TYC50678.1"/>
    <property type="molecule type" value="Genomic_DNA"/>
</dbReference>
<protein>
    <submittedName>
        <fullName evidence="1">Uncharacterized protein</fullName>
    </submittedName>
</protein>
<accession>A0A6C2C9J0</accession>
<dbReference type="RefSeq" id="WP_148621878.1">
    <property type="nucleotide sequence ID" value="NZ_SDGZ01000006.1"/>
</dbReference>
<gene>
    <name evidence="1" type="ORF">ESZ50_01710</name>
</gene>